<organism evidence="3 4">
    <name type="scientific">Porphyromonas somerae</name>
    <dbReference type="NCBI Taxonomy" id="322095"/>
    <lineage>
        <taxon>Bacteria</taxon>
        <taxon>Pseudomonadati</taxon>
        <taxon>Bacteroidota</taxon>
        <taxon>Bacteroidia</taxon>
        <taxon>Bacteroidales</taxon>
        <taxon>Porphyromonadaceae</taxon>
        <taxon>Porphyromonas</taxon>
    </lineage>
</organism>
<dbReference type="SUPFAM" id="SSF53271">
    <property type="entry name" value="PRTase-like"/>
    <property type="match status" value="1"/>
</dbReference>
<dbReference type="InterPro" id="IPR051910">
    <property type="entry name" value="ComF/GntX_DNA_util-trans"/>
</dbReference>
<evidence type="ECO:0000259" key="2">
    <source>
        <dbReference type="Pfam" id="PF00156"/>
    </source>
</evidence>
<accession>A0A134BAW3</accession>
<feature type="domain" description="Phosphoribosyltransferase" evidence="2">
    <location>
        <begin position="182"/>
        <end position="231"/>
    </location>
</feature>
<comment type="caution">
    <text evidence="3">The sequence shown here is derived from an EMBL/GenBank/DDBJ whole genome shotgun (WGS) entry which is preliminary data.</text>
</comment>
<dbReference type="PANTHER" id="PTHR47505">
    <property type="entry name" value="DNA UTILIZATION PROTEIN YHGH"/>
    <property type="match status" value="1"/>
</dbReference>
<protein>
    <submittedName>
        <fullName evidence="3">ComF family protein</fullName>
    </submittedName>
</protein>
<sequence length="236" mass="26241">MSWVTTKRIGAFLTDLIFPRTCAICRVRLAEREHCVCMECATKLPRHAPAFVHADERLLGSPLIRSLSSPFIYQHANPTYDLIIALKYRGYSEVADFVVRTALTEGQLVPQPGDIDLILPTPIEGTRLEARGYNQAALLGEALARHYGIPCSEGYLLRHRGSHSQTALDRDARRENAQAAFYLTDKTERLQELQGKRILLVDDLVTTGSTLLALTDLLEQCGVSEVHVFVAAVAVR</sequence>
<dbReference type="OrthoDB" id="9779910at2"/>
<keyword evidence="4" id="KW-1185">Reference proteome</keyword>
<reference evidence="4" key="1">
    <citation type="submission" date="2016-01" db="EMBL/GenBank/DDBJ databases">
        <authorList>
            <person name="Mitreva M."/>
            <person name="Pepin K.H."/>
            <person name="Mihindukulasuriya K.A."/>
            <person name="Fulton R."/>
            <person name="Fronick C."/>
            <person name="O'Laughlin M."/>
            <person name="Miner T."/>
            <person name="Herter B."/>
            <person name="Rosa B.A."/>
            <person name="Cordes M."/>
            <person name="Tomlinson C."/>
            <person name="Wollam A."/>
            <person name="Palsikar V.B."/>
            <person name="Mardis E.R."/>
            <person name="Wilson R.K."/>
        </authorList>
    </citation>
    <scope>NUCLEOTIDE SEQUENCE [LARGE SCALE GENOMIC DNA]</scope>
    <source>
        <strain evidence="4">KA00683</strain>
    </source>
</reference>
<dbReference type="STRING" id="322095.HMPREF3185_00676"/>
<dbReference type="Proteomes" id="UP000070224">
    <property type="component" value="Unassembled WGS sequence"/>
</dbReference>
<dbReference type="InterPro" id="IPR000836">
    <property type="entry name" value="PRTase_dom"/>
</dbReference>
<gene>
    <name evidence="3" type="ORF">HMPREF3185_00676</name>
</gene>
<dbReference type="AlphaFoldDB" id="A0A134BAW3"/>
<proteinExistence type="inferred from homology"/>
<name>A0A134BAW3_9PORP</name>
<dbReference type="RefSeq" id="WP_060935119.1">
    <property type="nucleotide sequence ID" value="NZ_KQ960432.1"/>
</dbReference>
<dbReference type="EMBL" id="LSDK01000050">
    <property type="protein sequence ID" value="KXB77020.1"/>
    <property type="molecule type" value="Genomic_DNA"/>
</dbReference>
<dbReference type="CDD" id="cd06223">
    <property type="entry name" value="PRTases_typeI"/>
    <property type="match status" value="1"/>
</dbReference>
<evidence type="ECO:0000313" key="3">
    <source>
        <dbReference type="EMBL" id="KXB77020.1"/>
    </source>
</evidence>
<evidence type="ECO:0000313" key="4">
    <source>
        <dbReference type="Proteomes" id="UP000070224"/>
    </source>
</evidence>
<dbReference type="PATRIC" id="fig|322095.3.peg.669"/>
<evidence type="ECO:0000256" key="1">
    <source>
        <dbReference type="ARBA" id="ARBA00008007"/>
    </source>
</evidence>
<dbReference type="Pfam" id="PF00156">
    <property type="entry name" value="Pribosyltran"/>
    <property type="match status" value="1"/>
</dbReference>
<dbReference type="InterPro" id="IPR029057">
    <property type="entry name" value="PRTase-like"/>
</dbReference>
<dbReference type="Gene3D" id="3.40.50.2020">
    <property type="match status" value="1"/>
</dbReference>
<comment type="similarity">
    <text evidence="1">Belongs to the ComF/GntX family.</text>
</comment>
<dbReference type="PANTHER" id="PTHR47505:SF1">
    <property type="entry name" value="DNA UTILIZATION PROTEIN YHGH"/>
    <property type="match status" value="1"/>
</dbReference>